<evidence type="ECO:0000313" key="1">
    <source>
        <dbReference type="EMBL" id="QEG16445.1"/>
    </source>
</evidence>
<keyword evidence="2" id="KW-1185">Reference proteome</keyword>
<proteinExistence type="predicted"/>
<evidence type="ECO:0000313" key="2">
    <source>
        <dbReference type="Proteomes" id="UP000322887"/>
    </source>
</evidence>
<sequence length="43" mass="4871">MTWNQVENDLENEWFCYGQVDGPSIQNQETIDIGGNPARQGES</sequence>
<gene>
    <name evidence="1" type="ORF">GmarT_23100</name>
</gene>
<organism evidence="1 2">
    <name type="scientific">Gimesia maris</name>
    <dbReference type="NCBI Taxonomy" id="122"/>
    <lineage>
        <taxon>Bacteria</taxon>
        <taxon>Pseudomonadati</taxon>
        <taxon>Planctomycetota</taxon>
        <taxon>Planctomycetia</taxon>
        <taxon>Planctomycetales</taxon>
        <taxon>Planctomycetaceae</taxon>
        <taxon>Gimesia</taxon>
    </lineage>
</organism>
<dbReference type="GeneID" id="98650568"/>
<name>A0ABX5YLF6_9PLAN</name>
<reference evidence="1 2" key="1">
    <citation type="submission" date="2019-08" db="EMBL/GenBank/DDBJ databases">
        <title>Deep-cultivation of Planctomycetes and their phenomic and genomic characterization uncovers novel biology.</title>
        <authorList>
            <person name="Wiegand S."/>
            <person name="Jogler M."/>
            <person name="Boedeker C."/>
            <person name="Pinto D."/>
            <person name="Vollmers J."/>
            <person name="Rivas-Marin E."/>
            <person name="Kohn T."/>
            <person name="Peeters S.H."/>
            <person name="Heuer A."/>
            <person name="Rast P."/>
            <person name="Oberbeckmann S."/>
            <person name="Bunk B."/>
            <person name="Jeske O."/>
            <person name="Meyerdierks A."/>
            <person name="Storesund J.E."/>
            <person name="Kallscheuer N."/>
            <person name="Luecker S."/>
            <person name="Lage O.M."/>
            <person name="Pohl T."/>
            <person name="Merkel B.J."/>
            <person name="Hornburger P."/>
            <person name="Mueller R.-W."/>
            <person name="Bruemmer F."/>
            <person name="Labrenz M."/>
            <person name="Spormann A.M."/>
            <person name="Op den Camp H."/>
            <person name="Overmann J."/>
            <person name="Amann R."/>
            <person name="Jetten M.S.M."/>
            <person name="Mascher T."/>
            <person name="Medema M.H."/>
            <person name="Devos D.P."/>
            <person name="Kaster A.-K."/>
            <person name="Ovreas L."/>
            <person name="Rohde M."/>
            <person name="Galperin M.Y."/>
            <person name="Jogler C."/>
        </authorList>
    </citation>
    <scope>NUCLEOTIDE SEQUENCE [LARGE SCALE GENOMIC DNA]</scope>
    <source>
        <strain evidence="1 2">DSM 8797</strain>
    </source>
</reference>
<dbReference type="Proteomes" id="UP000322887">
    <property type="component" value="Chromosome"/>
</dbReference>
<dbReference type="RefSeq" id="WP_002649598.1">
    <property type="nucleotide sequence ID" value="NZ_CP042910.1"/>
</dbReference>
<protein>
    <submittedName>
        <fullName evidence="1">Uncharacterized protein</fullName>
    </submittedName>
</protein>
<dbReference type="EMBL" id="CP042910">
    <property type="protein sequence ID" value="QEG16445.1"/>
    <property type="molecule type" value="Genomic_DNA"/>
</dbReference>
<accession>A0ABX5YLF6</accession>